<sequence>MFELIAAAALASEPIPMFDMHLHAFKADENGPPPNPLCLPGAGSMPAPDPAKPWPQQFMSAPSLPTCTDRETVPMDDAALVEQTVAMLEANHAAGVVGGYDPQLIARFVESAGGRLLPAIQLNAAYEDPNIDEVRALLSDGGYVMLGEVTNQYGGVAPADERMAPWWAMAEELDVPVLYHMGGGPPGTTAFFPDFRAGLADPTLLEPALAKHPRLRIAIAHMAEGYEGQLGLMLYAYPQLYVDIGGIMWMYDRAHLDHKLKRLVDMGFANRVMVGSDQMVWPGMIGRARKFVMEADYLTDEQKRMILFDNAMRFMKLDGEEWARIALGEKDEN</sequence>
<dbReference type="InterPro" id="IPR006680">
    <property type="entry name" value="Amidohydro-rel"/>
</dbReference>
<organism evidence="2 3">
    <name type="scientific">Sphingomicrobium clamense</name>
    <dbReference type="NCBI Taxonomy" id="2851013"/>
    <lineage>
        <taxon>Bacteria</taxon>
        <taxon>Pseudomonadati</taxon>
        <taxon>Pseudomonadota</taxon>
        <taxon>Alphaproteobacteria</taxon>
        <taxon>Sphingomonadales</taxon>
        <taxon>Sphingomonadaceae</taxon>
        <taxon>Sphingomicrobium</taxon>
    </lineage>
</organism>
<dbReference type="PANTHER" id="PTHR21240">
    <property type="entry name" value="2-AMINO-3-CARBOXYLMUCONATE-6-SEMIALDEHYDE DECARBOXYLASE"/>
    <property type="match status" value="1"/>
</dbReference>
<name>A0ABS6V6R0_9SPHN</name>
<dbReference type="RefSeq" id="WP_218632980.1">
    <property type="nucleotide sequence ID" value="NZ_JAHVAH010000001.1"/>
</dbReference>
<evidence type="ECO:0000313" key="2">
    <source>
        <dbReference type="EMBL" id="MBW0145040.1"/>
    </source>
</evidence>
<evidence type="ECO:0000313" key="3">
    <source>
        <dbReference type="Proteomes" id="UP000698028"/>
    </source>
</evidence>
<protein>
    <submittedName>
        <fullName evidence="2">Amidohydrolase family protein</fullName>
    </submittedName>
</protein>
<comment type="caution">
    <text evidence="2">The sequence shown here is derived from an EMBL/GenBank/DDBJ whole genome shotgun (WGS) entry which is preliminary data.</text>
</comment>
<dbReference type="Proteomes" id="UP000698028">
    <property type="component" value="Unassembled WGS sequence"/>
</dbReference>
<dbReference type="Pfam" id="PF04909">
    <property type="entry name" value="Amidohydro_2"/>
    <property type="match status" value="1"/>
</dbReference>
<feature type="domain" description="Amidohydrolase-related" evidence="1">
    <location>
        <begin position="19"/>
        <end position="314"/>
    </location>
</feature>
<reference evidence="2 3" key="1">
    <citation type="submission" date="2021-07" db="EMBL/GenBank/DDBJ databases">
        <title>The draft genome sequence of Sphingomicrobium sp. B8.</title>
        <authorList>
            <person name="Mu L."/>
        </authorList>
    </citation>
    <scope>NUCLEOTIDE SEQUENCE [LARGE SCALE GENOMIC DNA]</scope>
    <source>
        <strain evidence="2 3">B8</strain>
    </source>
</reference>
<dbReference type="EMBL" id="JAHVAH010000001">
    <property type="protein sequence ID" value="MBW0145040.1"/>
    <property type="molecule type" value="Genomic_DNA"/>
</dbReference>
<dbReference type="InterPro" id="IPR032465">
    <property type="entry name" value="ACMSD"/>
</dbReference>
<gene>
    <name evidence="2" type="ORF">KTQ36_06985</name>
</gene>
<proteinExistence type="predicted"/>
<accession>A0ABS6V6R0</accession>
<evidence type="ECO:0000259" key="1">
    <source>
        <dbReference type="Pfam" id="PF04909"/>
    </source>
</evidence>
<keyword evidence="3" id="KW-1185">Reference proteome</keyword>
<dbReference type="PANTHER" id="PTHR21240:SF28">
    <property type="entry name" value="ISO-OROTATE DECARBOXYLASE (EUROFUNG)"/>
    <property type="match status" value="1"/>
</dbReference>